<dbReference type="PaxDb" id="243275-TDE_1692"/>
<evidence type="ECO:0000313" key="1">
    <source>
        <dbReference type="EMBL" id="AAS12207.1"/>
    </source>
</evidence>
<name>Q73M19_TREDE</name>
<dbReference type="Proteomes" id="UP000008212">
    <property type="component" value="Chromosome"/>
</dbReference>
<organism evidence="1 2">
    <name type="scientific">Treponema denticola (strain ATCC 35405 / DSM 14222 / CIP 103919 / JCM 8153 / KCTC 15104)</name>
    <dbReference type="NCBI Taxonomy" id="243275"/>
    <lineage>
        <taxon>Bacteria</taxon>
        <taxon>Pseudomonadati</taxon>
        <taxon>Spirochaetota</taxon>
        <taxon>Spirochaetia</taxon>
        <taxon>Spirochaetales</taxon>
        <taxon>Treponemataceae</taxon>
        <taxon>Treponema</taxon>
    </lineage>
</organism>
<protein>
    <submittedName>
        <fullName evidence="1">Uncharacterized protein</fullName>
    </submittedName>
</protein>
<dbReference type="AlphaFoldDB" id="Q73M19"/>
<dbReference type="KEGG" id="tde:TDE_1692"/>
<sequence length="32" mass="3799">MKLIAKILKRIKFYSCGGKGYPLPFQYRLNNH</sequence>
<evidence type="ECO:0000313" key="2">
    <source>
        <dbReference type="Proteomes" id="UP000008212"/>
    </source>
</evidence>
<dbReference type="EMBL" id="AE017226">
    <property type="protein sequence ID" value="AAS12207.1"/>
    <property type="molecule type" value="Genomic_DNA"/>
</dbReference>
<proteinExistence type="predicted"/>
<dbReference type="HOGENOM" id="CLU_3391911_0_0_12"/>
<accession>Q73M19</accession>
<reference evidence="1 2" key="1">
    <citation type="journal article" date="2004" name="Proc. Natl. Acad. Sci. U.S.A.">
        <title>Comparison of the genome of the oral pathogen Treponema denticola with other spirochete genomes.</title>
        <authorList>
            <person name="Seshadri R."/>
            <person name="Myers G.S."/>
            <person name="Tettelin H."/>
            <person name="Eisen J.A."/>
            <person name="Heidelberg J.F."/>
            <person name="Dodson R.J."/>
            <person name="Davidsen T.M."/>
            <person name="DeBoy R.T."/>
            <person name="Fouts D.E."/>
            <person name="Haft D.H."/>
            <person name="Selengut J."/>
            <person name="Ren Q."/>
            <person name="Brinkac L.M."/>
            <person name="Madupu R."/>
            <person name="Kolonay J."/>
            <person name="Durkin S.A."/>
            <person name="Daugherty S.C."/>
            <person name="Shetty J."/>
            <person name="Shvartsbeyn A."/>
            <person name="Gebregeorgis E."/>
            <person name="Geer K."/>
            <person name="Tsegaye G."/>
            <person name="Malek J."/>
            <person name="Ayodeji B."/>
            <person name="Shatsman S."/>
            <person name="McLeod M.P."/>
            <person name="Smajs D."/>
            <person name="Howell J.K."/>
            <person name="Pal S."/>
            <person name="Amin A."/>
            <person name="Vashisth P."/>
            <person name="McNeill T.Z."/>
            <person name="Xiang Q."/>
            <person name="Sodergren E."/>
            <person name="Baca E."/>
            <person name="Weinstock G.M."/>
            <person name="Norris S.J."/>
            <person name="Fraser C.M."/>
            <person name="Paulsen I.T."/>
        </authorList>
    </citation>
    <scope>NUCLEOTIDE SEQUENCE [LARGE SCALE GENOMIC DNA]</scope>
    <source>
        <strain evidence="2">ATCC 35405 / DSM 14222 / CIP 103919 / JCM 8153 / KCTC 15104</strain>
    </source>
</reference>
<keyword evidence="2" id="KW-1185">Reference proteome</keyword>
<gene>
    <name evidence="1" type="ordered locus">TDE_1692</name>
</gene>